<evidence type="ECO:0000313" key="1">
    <source>
        <dbReference type="EMBL" id="KAL0178757.1"/>
    </source>
</evidence>
<accession>A0ABD0PXN3</accession>
<name>A0ABD0PXN3_CIRMR</name>
<dbReference type="Proteomes" id="UP001529510">
    <property type="component" value="Unassembled WGS sequence"/>
</dbReference>
<protein>
    <submittedName>
        <fullName evidence="1">Uncharacterized protein</fullName>
    </submittedName>
</protein>
<feature type="non-terminal residue" evidence="1">
    <location>
        <position position="56"/>
    </location>
</feature>
<comment type="caution">
    <text evidence="1">The sequence shown here is derived from an EMBL/GenBank/DDBJ whole genome shotgun (WGS) entry which is preliminary data.</text>
</comment>
<sequence length="56" mass="6045">DWSAVGRSLAQVVLTHLTAVSSLSLDCVETRARSLGMMGSRKTRCTRPHCGTSPTR</sequence>
<gene>
    <name evidence="1" type="ORF">M9458_027651</name>
</gene>
<dbReference type="AlphaFoldDB" id="A0ABD0PXN3"/>
<dbReference type="EMBL" id="JAMKFB020000013">
    <property type="protein sequence ID" value="KAL0178757.1"/>
    <property type="molecule type" value="Genomic_DNA"/>
</dbReference>
<reference evidence="1 2" key="1">
    <citation type="submission" date="2024-05" db="EMBL/GenBank/DDBJ databases">
        <title>Genome sequencing and assembly of Indian major carp, Cirrhinus mrigala (Hamilton, 1822).</title>
        <authorList>
            <person name="Mohindra V."/>
            <person name="Chowdhury L.M."/>
            <person name="Lal K."/>
            <person name="Jena J.K."/>
        </authorList>
    </citation>
    <scope>NUCLEOTIDE SEQUENCE [LARGE SCALE GENOMIC DNA]</scope>
    <source>
        <strain evidence="1">CM1030</strain>
        <tissue evidence="1">Blood</tissue>
    </source>
</reference>
<feature type="non-terminal residue" evidence="1">
    <location>
        <position position="1"/>
    </location>
</feature>
<organism evidence="1 2">
    <name type="scientific">Cirrhinus mrigala</name>
    <name type="common">Mrigala</name>
    <dbReference type="NCBI Taxonomy" id="683832"/>
    <lineage>
        <taxon>Eukaryota</taxon>
        <taxon>Metazoa</taxon>
        <taxon>Chordata</taxon>
        <taxon>Craniata</taxon>
        <taxon>Vertebrata</taxon>
        <taxon>Euteleostomi</taxon>
        <taxon>Actinopterygii</taxon>
        <taxon>Neopterygii</taxon>
        <taxon>Teleostei</taxon>
        <taxon>Ostariophysi</taxon>
        <taxon>Cypriniformes</taxon>
        <taxon>Cyprinidae</taxon>
        <taxon>Labeoninae</taxon>
        <taxon>Labeonini</taxon>
        <taxon>Cirrhinus</taxon>
    </lineage>
</organism>
<evidence type="ECO:0000313" key="2">
    <source>
        <dbReference type="Proteomes" id="UP001529510"/>
    </source>
</evidence>
<keyword evidence="2" id="KW-1185">Reference proteome</keyword>
<proteinExistence type="predicted"/>